<accession>A0A4P9X2R9</accession>
<dbReference type="PANTHER" id="PTHR31451">
    <property type="match status" value="1"/>
</dbReference>
<evidence type="ECO:0000256" key="5">
    <source>
        <dbReference type="ARBA" id="ARBA00022525"/>
    </source>
</evidence>
<dbReference type="STRING" id="1555241.A0A4P9X2R9"/>
<keyword evidence="9" id="KW-0812">Transmembrane</keyword>
<keyword evidence="12" id="KW-1185">Reference proteome</keyword>
<keyword evidence="9" id="KW-0472">Membrane</keyword>
<dbReference type="PANTHER" id="PTHR31451:SF39">
    <property type="entry name" value="MANNAN ENDO-1,4-BETA-MANNOSIDASE 1"/>
    <property type="match status" value="1"/>
</dbReference>
<comment type="similarity">
    <text evidence="3">Belongs to the glycosyl hydrolase 5 (cellulase A) family.</text>
</comment>
<comment type="subcellular location">
    <subcellularLocation>
        <location evidence="2">Secreted</location>
    </subcellularLocation>
</comment>
<comment type="catalytic activity">
    <reaction evidence="1">
        <text>Random hydrolysis of (1-&gt;4)-beta-D-mannosidic linkages in mannans, galactomannans and glucomannans.</text>
        <dbReference type="EC" id="3.2.1.78"/>
    </reaction>
</comment>
<evidence type="ECO:0000256" key="7">
    <source>
        <dbReference type="ARBA" id="ARBA00022801"/>
    </source>
</evidence>
<dbReference type="OrthoDB" id="406631at2759"/>
<keyword evidence="5" id="KW-0964">Secreted</keyword>
<keyword evidence="7" id="KW-0378">Hydrolase</keyword>
<evidence type="ECO:0000256" key="8">
    <source>
        <dbReference type="ARBA" id="ARBA00023295"/>
    </source>
</evidence>
<evidence type="ECO:0000256" key="6">
    <source>
        <dbReference type="ARBA" id="ARBA00022729"/>
    </source>
</evidence>
<evidence type="ECO:0000256" key="4">
    <source>
        <dbReference type="ARBA" id="ARBA00012706"/>
    </source>
</evidence>
<dbReference type="GO" id="GO:0016985">
    <property type="term" value="F:mannan endo-1,4-beta-mannosidase activity"/>
    <property type="evidence" value="ECO:0007669"/>
    <property type="project" value="UniProtKB-EC"/>
</dbReference>
<dbReference type="EC" id="3.2.1.78" evidence="4"/>
<evidence type="ECO:0000259" key="10">
    <source>
        <dbReference type="Pfam" id="PF26410"/>
    </source>
</evidence>
<reference evidence="12" key="1">
    <citation type="journal article" date="2018" name="Nat. Microbiol.">
        <title>Leveraging single-cell genomics to expand the fungal tree of life.</title>
        <authorList>
            <person name="Ahrendt S.R."/>
            <person name="Quandt C.A."/>
            <person name="Ciobanu D."/>
            <person name="Clum A."/>
            <person name="Salamov A."/>
            <person name="Andreopoulos B."/>
            <person name="Cheng J.F."/>
            <person name="Woyke T."/>
            <person name="Pelin A."/>
            <person name="Henrissat B."/>
            <person name="Reynolds N.K."/>
            <person name="Benny G.L."/>
            <person name="Smith M.E."/>
            <person name="James T.Y."/>
            <person name="Grigoriev I.V."/>
        </authorList>
    </citation>
    <scope>NUCLEOTIDE SEQUENCE [LARGE SCALE GENOMIC DNA]</scope>
    <source>
        <strain evidence="12">ATCC 52028</strain>
    </source>
</reference>
<dbReference type="InterPro" id="IPR045053">
    <property type="entry name" value="MAN-like"/>
</dbReference>
<keyword evidence="8" id="KW-0326">Glycosidase</keyword>
<evidence type="ECO:0000256" key="1">
    <source>
        <dbReference type="ARBA" id="ARBA00001678"/>
    </source>
</evidence>
<dbReference type="Proteomes" id="UP000274922">
    <property type="component" value="Unassembled WGS sequence"/>
</dbReference>
<evidence type="ECO:0000256" key="2">
    <source>
        <dbReference type="ARBA" id="ARBA00004613"/>
    </source>
</evidence>
<evidence type="ECO:0000256" key="3">
    <source>
        <dbReference type="ARBA" id="ARBA00005641"/>
    </source>
</evidence>
<keyword evidence="6" id="KW-0732">Signal</keyword>
<evidence type="ECO:0000313" key="12">
    <source>
        <dbReference type="Proteomes" id="UP000274922"/>
    </source>
</evidence>
<dbReference type="SUPFAM" id="SSF51445">
    <property type="entry name" value="(Trans)glycosidases"/>
    <property type="match status" value="1"/>
</dbReference>
<dbReference type="GO" id="GO:0005576">
    <property type="term" value="C:extracellular region"/>
    <property type="evidence" value="ECO:0007669"/>
    <property type="project" value="UniProtKB-SubCell"/>
</dbReference>
<feature type="transmembrane region" description="Helical" evidence="9">
    <location>
        <begin position="56"/>
        <end position="75"/>
    </location>
</feature>
<evidence type="ECO:0000313" key="11">
    <source>
        <dbReference type="EMBL" id="RKO98946.1"/>
    </source>
</evidence>
<organism evidence="11 12">
    <name type="scientific">Caulochytrium protostelioides</name>
    <dbReference type="NCBI Taxonomy" id="1555241"/>
    <lineage>
        <taxon>Eukaryota</taxon>
        <taxon>Fungi</taxon>
        <taxon>Fungi incertae sedis</taxon>
        <taxon>Chytridiomycota</taxon>
        <taxon>Chytridiomycota incertae sedis</taxon>
        <taxon>Chytridiomycetes</taxon>
        <taxon>Caulochytriales</taxon>
        <taxon>Caulochytriaceae</taxon>
        <taxon>Caulochytrium</taxon>
    </lineage>
</organism>
<dbReference type="InterPro" id="IPR001547">
    <property type="entry name" value="Glyco_hydro_5"/>
</dbReference>
<dbReference type="InterPro" id="IPR017853">
    <property type="entry name" value="GH"/>
</dbReference>
<dbReference type="EMBL" id="ML014339">
    <property type="protein sequence ID" value="RKO98946.1"/>
    <property type="molecule type" value="Genomic_DNA"/>
</dbReference>
<evidence type="ECO:0000256" key="9">
    <source>
        <dbReference type="SAM" id="Phobius"/>
    </source>
</evidence>
<keyword evidence="9" id="KW-1133">Transmembrane helix</keyword>
<protein>
    <recommendedName>
        <fullName evidence="4">mannan endo-1,4-beta-mannosidase</fullName>
        <ecNumber evidence="4">3.2.1.78</ecNumber>
    </recommendedName>
</protein>
<feature type="domain" description="Glycoside hydrolase family 5" evidence="10">
    <location>
        <begin position="193"/>
        <end position="383"/>
    </location>
</feature>
<name>A0A4P9X2R9_9FUNG</name>
<dbReference type="Gene3D" id="3.20.20.80">
    <property type="entry name" value="Glycosidases"/>
    <property type="match status" value="1"/>
</dbReference>
<sequence length="588" mass="65012">MTGGKNRQKLLNMVRATADHVQSQLAESLPMLKPFGRNASVQAEPITSSTPIMSRFLVILATLAALACFVLPSSASPVVASSIRTSSTHASSAPASTTDTVADDDLSGACTALMRHITNKDGVLMEGDVPFQFVSVNVPNLLMIEDRPGMVGTWVLPTRYEVRDAIKTVSGLGGKVIRTFTLGFGEGQHVTGPTTFNGTALGALDYALFFARMYNVRLILPLVNNAGQAYGGWDQYVRMFGSNLPKEAFFTDDNIVTGFKSLITTLLERVNPLTHIKYRDDPALMAIEIGNELGGWDESTPPVAWTRQIAEHIKKVSGNQKLVINGVMGGTNSAQRWGWGKDQGENAKVDTLCDIYTNHYYYGEADVARMREDIELAASHKKNLLIGEFGFMSHTVMKSLLDVMKTHKQKKYVSGMLLWSLRFRAREGGFYKHNEDHGYMSYHLPGWPADKEQGFNDDELDVTKFLIDAAHEFSPERRGKFPLPDAPELRLLPGNKLTWRGSAWAVRYEIYRTTDVNVITASQDIKSEAAELSAAWEKMADLKDNRSAGSIDIPNIRPVGVVSYRMRAIATDNATPSAWSDQITVRYN</sequence>
<dbReference type="AlphaFoldDB" id="A0A4P9X2R9"/>
<gene>
    <name evidence="11" type="ORF">CXG81DRAFT_28265</name>
</gene>
<proteinExistence type="inferred from homology"/>
<dbReference type="Pfam" id="PF26410">
    <property type="entry name" value="GH5_mannosidase"/>
    <property type="match status" value="1"/>
</dbReference>